<keyword evidence="2" id="KW-1185">Reference proteome</keyword>
<sequence>MIDGVEGAAVASGGTRRLAEAVRQAKIAAASRSDVVVDIREADRARLEILQELLDGLIADLPADSEFFDFALSGGLQPRLWIDATAHVAMARDRRTYRLSRETRVGRVLLAEATDPRVMADRVTDYVAERIVERDRALAVGDGIAERVAVGVRSRAGGGAAADPLEIKAGRAKEGLLAAMWLMLGIVLGAGALLALAYYRGFALN</sequence>
<organism evidence="1 2">
    <name type="scientific">Antarcticirhabdus aurantiaca</name>
    <dbReference type="NCBI Taxonomy" id="2606717"/>
    <lineage>
        <taxon>Bacteria</taxon>
        <taxon>Pseudomonadati</taxon>
        <taxon>Pseudomonadota</taxon>
        <taxon>Alphaproteobacteria</taxon>
        <taxon>Hyphomicrobiales</taxon>
        <taxon>Aurantimonadaceae</taxon>
        <taxon>Antarcticirhabdus</taxon>
    </lineage>
</organism>
<dbReference type="Proteomes" id="UP001163223">
    <property type="component" value="Chromosome"/>
</dbReference>
<gene>
    <name evidence="1" type="ORF">OXU80_07470</name>
</gene>
<evidence type="ECO:0000313" key="1">
    <source>
        <dbReference type="EMBL" id="WAJ30041.1"/>
    </source>
</evidence>
<proteinExistence type="predicted"/>
<accession>A0ACD4NTJ4</accession>
<dbReference type="EMBL" id="CP113520">
    <property type="protein sequence ID" value="WAJ30041.1"/>
    <property type="molecule type" value="Genomic_DNA"/>
</dbReference>
<protein>
    <submittedName>
        <fullName evidence="1">Uncharacterized protein</fullName>
    </submittedName>
</protein>
<reference evidence="1" key="1">
    <citation type="submission" date="2022-11" db="EMBL/GenBank/DDBJ databases">
        <title>beta-Carotene-producing bacterium, Jeongeuplla avenae sp. nov., alleviates the salt stress of Arabidopsis seedlings.</title>
        <authorList>
            <person name="Jiang L."/>
            <person name="Lee J."/>
        </authorList>
    </citation>
    <scope>NUCLEOTIDE SEQUENCE</scope>
    <source>
        <strain evidence="1">DY_R2A_6</strain>
    </source>
</reference>
<name>A0ACD4NTJ4_9HYPH</name>
<evidence type="ECO:0000313" key="2">
    <source>
        <dbReference type="Proteomes" id="UP001163223"/>
    </source>
</evidence>